<dbReference type="Proteomes" id="UP001611162">
    <property type="component" value="Unassembled WGS sequence"/>
</dbReference>
<comment type="caution">
    <text evidence="1">The sequence shown here is derived from an EMBL/GenBank/DDBJ whole genome shotgun (WGS) entry which is preliminary data.</text>
</comment>
<sequence length="59" mass="6706">MTHRIRLDDLTSSQLDELYNRLEALEAFTDVAALELNNWGIASLELLRHELAALTRPNA</sequence>
<name>A0ABW7TCG3_9ACTN</name>
<gene>
    <name evidence="1" type="ORF">ACH4TF_33125</name>
</gene>
<evidence type="ECO:0000313" key="2">
    <source>
        <dbReference type="Proteomes" id="UP001611162"/>
    </source>
</evidence>
<keyword evidence="2" id="KW-1185">Reference proteome</keyword>
<evidence type="ECO:0000313" key="1">
    <source>
        <dbReference type="EMBL" id="MFI0915239.1"/>
    </source>
</evidence>
<proteinExistence type="predicted"/>
<reference evidence="1 2" key="1">
    <citation type="submission" date="2024-10" db="EMBL/GenBank/DDBJ databases">
        <title>The Natural Products Discovery Center: Release of the First 8490 Sequenced Strains for Exploring Actinobacteria Biosynthetic Diversity.</title>
        <authorList>
            <person name="Kalkreuter E."/>
            <person name="Kautsar S.A."/>
            <person name="Yang D."/>
            <person name="Bader C.D."/>
            <person name="Teijaro C.N."/>
            <person name="Fluegel L."/>
            <person name="Davis C.M."/>
            <person name="Simpson J.R."/>
            <person name="Lauterbach L."/>
            <person name="Steele A.D."/>
            <person name="Gui C."/>
            <person name="Meng S."/>
            <person name="Li G."/>
            <person name="Viehrig K."/>
            <person name="Ye F."/>
            <person name="Su P."/>
            <person name="Kiefer A.F."/>
            <person name="Nichols A."/>
            <person name="Cepeda A.J."/>
            <person name="Yan W."/>
            <person name="Fan B."/>
            <person name="Jiang Y."/>
            <person name="Adhikari A."/>
            <person name="Zheng C.-J."/>
            <person name="Schuster L."/>
            <person name="Cowan T.M."/>
            <person name="Smanski M.J."/>
            <person name="Chevrette M.G."/>
            <person name="De Carvalho L.P.S."/>
            <person name="Shen B."/>
        </authorList>
    </citation>
    <scope>NUCLEOTIDE SEQUENCE [LARGE SCALE GENOMIC DNA]</scope>
    <source>
        <strain evidence="1 2">NPDC020979</strain>
    </source>
</reference>
<dbReference type="RefSeq" id="WP_397614863.1">
    <property type="nucleotide sequence ID" value="NZ_JBIRRB010000018.1"/>
</dbReference>
<organism evidence="1 2">
    <name type="scientific">Streptomyces abikoensis</name>
    <dbReference type="NCBI Taxonomy" id="97398"/>
    <lineage>
        <taxon>Bacteria</taxon>
        <taxon>Bacillati</taxon>
        <taxon>Actinomycetota</taxon>
        <taxon>Actinomycetes</taxon>
        <taxon>Kitasatosporales</taxon>
        <taxon>Streptomycetaceae</taxon>
        <taxon>Streptomyces</taxon>
    </lineage>
</organism>
<dbReference type="EMBL" id="JBIRRB010000018">
    <property type="protein sequence ID" value="MFI0915239.1"/>
    <property type="molecule type" value="Genomic_DNA"/>
</dbReference>
<protein>
    <submittedName>
        <fullName evidence="1">Uncharacterized protein</fullName>
    </submittedName>
</protein>
<accession>A0ABW7TCG3</accession>